<sequence length="400" mass="46055">MPPEMAVSMRRTKMKAEEVALIAGEITKPSWESRNEGIHERVSFEDTIWGFDLAGGSYYKTPLRVTFVKPGSRAERAGIRPGDRLLRINGVDTSTLTIQEAHDIIVKAGLYLHLNVTSPDDRSDAYYCYEDPIIDEYEAEQERLRAEEAARRRQVHAKVSSYWSLQWPWVSKRRIIWRESNCFMVPSKYEEKHKDKFLSREATRREDDIVLDRVKKPSDRATPPKFVRSKSYECTIEDNALEEMDDESKINGQENGNEEKSLQNGEVNDIDDSDIEENSVIENYEVDHIDNEVDDNNNVVETKEKDPTDSEVNIEEINEEEENVEQDAENKTEIQNVENIEESNDIKENGDIVNVHGNDEILEEILKADNDVTISEEDSIIDNVLNENGHEANSETTNER</sequence>
<evidence type="ECO:0000256" key="1">
    <source>
        <dbReference type="ARBA" id="ARBA00004496"/>
    </source>
</evidence>
<dbReference type="FunFam" id="2.30.42.10:FF:000055">
    <property type="entry name" value="PDZ and LIM domain protein 3"/>
    <property type="match status" value="1"/>
</dbReference>
<protein>
    <recommendedName>
        <fullName evidence="5">PDZ domain-containing protein</fullName>
    </recommendedName>
</protein>
<evidence type="ECO:0000256" key="2">
    <source>
        <dbReference type="ARBA" id="ARBA00022490"/>
    </source>
</evidence>
<organism evidence="6 7">
    <name type="scientific">Manduca sexta</name>
    <name type="common">Tobacco hawkmoth</name>
    <name type="synonym">Tobacco hornworm</name>
    <dbReference type="NCBI Taxonomy" id="7130"/>
    <lineage>
        <taxon>Eukaryota</taxon>
        <taxon>Metazoa</taxon>
        <taxon>Ecdysozoa</taxon>
        <taxon>Arthropoda</taxon>
        <taxon>Hexapoda</taxon>
        <taxon>Insecta</taxon>
        <taxon>Pterygota</taxon>
        <taxon>Neoptera</taxon>
        <taxon>Endopterygota</taxon>
        <taxon>Lepidoptera</taxon>
        <taxon>Glossata</taxon>
        <taxon>Ditrysia</taxon>
        <taxon>Bombycoidea</taxon>
        <taxon>Sphingidae</taxon>
        <taxon>Sphinginae</taxon>
        <taxon>Sphingini</taxon>
        <taxon>Manduca</taxon>
    </lineage>
</organism>
<dbReference type="GO" id="GO:0061061">
    <property type="term" value="P:muscle structure development"/>
    <property type="evidence" value="ECO:0007669"/>
    <property type="project" value="TreeGrafter"/>
</dbReference>
<evidence type="ECO:0000259" key="5">
    <source>
        <dbReference type="PROSITE" id="PS50106"/>
    </source>
</evidence>
<dbReference type="OrthoDB" id="44841at2759"/>
<dbReference type="GO" id="GO:0031941">
    <property type="term" value="C:filamentous actin"/>
    <property type="evidence" value="ECO:0007669"/>
    <property type="project" value="TreeGrafter"/>
</dbReference>
<dbReference type="Gene3D" id="2.30.42.10">
    <property type="match status" value="1"/>
</dbReference>
<accession>A0A921ZDS3</accession>
<keyword evidence="3" id="KW-0862">Zinc</keyword>
<keyword evidence="3" id="KW-0479">Metal-binding</keyword>
<dbReference type="GO" id="GO:0030018">
    <property type="term" value="C:Z disc"/>
    <property type="evidence" value="ECO:0007669"/>
    <property type="project" value="TreeGrafter"/>
</dbReference>
<feature type="region of interest" description="Disordered" evidence="4">
    <location>
        <begin position="241"/>
        <end position="270"/>
    </location>
</feature>
<evidence type="ECO:0000256" key="4">
    <source>
        <dbReference type="SAM" id="MobiDB-lite"/>
    </source>
</evidence>
<gene>
    <name evidence="6" type="ORF">O3G_MSEX009341</name>
</gene>
<name>A0A921ZDS3_MANSE</name>
<dbReference type="SMART" id="SM00228">
    <property type="entry name" value="PDZ"/>
    <property type="match status" value="1"/>
</dbReference>
<dbReference type="AlphaFoldDB" id="A0A921ZDS3"/>
<dbReference type="PANTHER" id="PTHR24214:SF38">
    <property type="entry name" value="PDZ AND LIM DOMAIN PROTEIN ZASP-RELATED"/>
    <property type="match status" value="1"/>
</dbReference>
<dbReference type="SUPFAM" id="SSF50156">
    <property type="entry name" value="PDZ domain-like"/>
    <property type="match status" value="1"/>
</dbReference>
<dbReference type="Pfam" id="PF00595">
    <property type="entry name" value="PDZ"/>
    <property type="match status" value="1"/>
</dbReference>
<keyword evidence="2" id="KW-0963">Cytoplasm</keyword>
<dbReference type="EMBL" id="JH668496">
    <property type="protein sequence ID" value="KAG6455695.1"/>
    <property type="molecule type" value="Genomic_DNA"/>
</dbReference>
<dbReference type="PROSITE" id="PS50106">
    <property type="entry name" value="PDZ"/>
    <property type="match status" value="1"/>
</dbReference>
<dbReference type="GO" id="GO:0003779">
    <property type="term" value="F:actin binding"/>
    <property type="evidence" value="ECO:0007669"/>
    <property type="project" value="TreeGrafter"/>
</dbReference>
<reference evidence="6" key="1">
    <citation type="journal article" date="2016" name="Insect Biochem. Mol. Biol.">
        <title>Multifaceted biological insights from a draft genome sequence of the tobacco hornworm moth, Manduca sexta.</title>
        <authorList>
            <person name="Kanost M.R."/>
            <person name="Arrese E.L."/>
            <person name="Cao X."/>
            <person name="Chen Y.R."/>
            <person name="Chellapilla S."/>
            <person name="Goldsmith M.R."/>
            <person name="Grosse-Wilde E."/>
            <person name="Heckel D.G."/>
            <person name="Herndon N."/>
            <person name="Jiang H."/>
            <person name="Papanicolaou A."/>
            <person name="Qu J."/>
            <person name="Soulages J.L."/>
            <person name="Vogel H."/>
            <person name="Walters J."/>
            <person name="Waterhouse R.M."/>
            <person name="Ahn S.J."/>
            <person name="Almeida F.C."/>
            <person name="An C."/>
            <person name="Aqrawi P."/>
            <person name="Bretschneider A."/>
            <person name="Bryant W.B."/>
            <person name="Bucks S."/>
            <person name="Chao H."/>
            <person name="Chevignon G."/>
            <person name="Christen J.M."/>
            <person name="Clarke D.F."/>
            <person name="Dittmer N.T."/>
            <person name="Ferguson L.C.F."/>
            <person name="Garavelou S."/>
            <person name="Gordon K.H.J."/>
            <person name="Gunaratna R.T."/>
            <person name="Han Y."/>
            <person name="Hauser F."/>
            <person name="He Y."/>
            <person name="Heidel-Fischer H."/>
            <person name="Hirsh A."/>
            <person name="Hu Y."/>
            <person name="Jiang H."/>
            <person name="Kalra D."/>
            <person name="Klinner C."/>
            <person name="Konig C."/>
            <person name="Kovar C."/>
            <person name="Kroll A.R."/>
            <person name="Kuwar S.S."/>
            <person name="Lee S.L."/>
            <person name="Lehman R."/>
            <person name="Li K."/>
            <person name="Li Z."/>
            <person name="Liang H."/>
            <person name="Lovelace S."/>
            <person name="Lu Z."/>
            <person name="Mansfield J.H."/>
            <person name="McCulloch K.J."/>
            <person name="Mathew T."/>
            <person name="Morton B."/>
            <person name="Muzny D.M."/>
            <person name="Neunemann D."/>
            <person name="Ongeri F."/>
            <person name="Pauchet Y."/>
            <person name="Pu L.L."/>
            <person name="Pyrousis I."/>
            <person name="Rao X.J."/>
            <person name="Redding A."/>
            <person name="Roesel C."/>
            <person name="Sanchez-Gracia A."/>
            <person name="Schaack S."/>
            <person name="Shukla A."/>
            <person name="Tetreau G."/>
            <person name="Wang Y."/>
            <person name="Xiong G.H."/>
            <person name="Traut W."/>
            <person name="Walsh T.K."/>
            <person name="Worley K.C."/>
            <person name="Wu D."/>
            <person name="Wu W."/>
            <person name="Wu Y.Q."/>
            <person name="Zhang X."/>
            <person name="Zou Z."/>
            <person name="Zucker H."/>
            <person name="Briscoe A.D."/>
            <person name="Burmester T."/>
            <person name="Clem R.J."/>
            <person name="Feyereisen R."/>
            <person name="Grimmelikhuijzen C.J.P."/>
            <person name="Hamodrakas S.J."/>
            <person name="Hansson B.S."/>
            <person name="Huguet E."/>
            <person name="Jermiin L.S."/>
            <person name="Lan Q."/>
            <person name="Lehman H.K."/>
            <person name="Lorenzen M."/>
            <person name="Merzendorfer H."/>
            <person name="Michalopoulos I."/>
            <person name="Morton D.B."/>
            <person name="Muthukrishnan S."/>
            <person name="Oakeshott J.G."/>
            <person name="Palmer W."/>
            <person name="Park Y."/>
            <person name="Passarelli A.L."/>
            <person name="Rozas J."/>
            <person name="Schwartz L.M."/>
            <person name="Smith W."/>
            <person name="Southgate A."/>
            <person name="Vilcinskas A."/>
            <person name="Vogt R."/>
            <person name="Wang P."/>
            <person name="Werren J."/>
            <person name="Yu X.Q."/>
            <person name="Zhou J.J."/>
            <person name="Brown S.J."/>
            <person name="Scherer S.E."/>
            <person name="Richards S."/>
            <person name="Blissard G.W."/>
        </authorList>
    </citation>
    <scope>NUCLEOTIDE SEQUENCE</scope>
</reference>
<dbReference type="PANTHER" id="PTHR24214">
    <property type="entry name" value="PDZ AND LIM DOMAIN PROTEIN ZASP"/>
    <property type="match status" value="1"/>
</dbReference>
<dbReference type="GO" id="GO:0051371">
    <property type="term" value="F:muscle alpha-actinin binding"/>
    <property type="evidence" value="ECO:0007669"/>
    <property type="project" value="TreeGrafter"/>
</dbReference>
<evidence type="ECO:0000313" key="7">
    <source>
        <dbReference type="Proteomes" id="UP000791440"/>
    </source>
</evidence>
<dbReference type="GO" id="GO:0030036">
    <property type="term" value="P:actin cytoskeleton organization"/>
    <property type="evidence" value="ECO:0007669"/>
    <property type="project" value="TreeGrafter"/>
</dbReference>
<dbReference type="GO" id="GO:0001725">
    <property type="term" value="C:stress fiber"/>
    <property type="evidence" value="ECO:0007669"/>
    <property type="project" value="TreeGrafter"/>
</dbReference>
<dbReference type="GO" id="GO:0005912">
    <property type="term" value="C:adherens junction"/>
    <property type="evidence" value="ECO:0007669"/>
    <property type="project" value="TreeGrafter"/>
</dbReference>
<feature type="domain" description="PDZ" evidence="5">
    <location>
        <begin position="50"/>
        <end position="120"/>
    </location>
</feature>
<evidence type="ECO:0000313" key="6">
    <source>
        <dbReference type="EMBL" id="KAG6455695.1"/>
    </source>
</evidence>
<dbReference type="InterPro" id="IPR050604">
    <property type="entry name" value="PDZ-LIM_domain"/>
</dbReference>
<proteinExistence type="predicted"/>
<comment type="subcellular location">
    <subcellularLocation>
        <location evidence="1">Cytoplasm</location>
    </subcellularLocation>
</comment>
<reference evidence="6" key="2">
    <citation type="submission" date="2020-12" db="EMBL/GenBank/DDBJ databases">
        <authorList>
            <person name="Kanost M."/>
        </authorList>
    </citation>
    <scope>NUCLEOTIDE SEQUENCE</scope>
</reference>
<keyword evidence="3" id="KW-0440">LIM domain</keyword>
<dbReference type="Proteomes" id="UP000791440">
    <property type="component" value="Unassembled WGS sequence"/>
</dbReference>
<dbReference type="InterPro" id="IPR036034">
    <property type="entry name" value="PDZ_sf"/>
</dbReference>
<keyword evidence="7" id="KW-1185">Reference proteome</keyword>
<evidence type="ECO:0000256" key="3">
    <source>
        <dbReference type="ARBA" id="ARBA00023038"/>
    </source>
</evidence>
<dbReference type="InterPro" id="IPR001478">
    <property type="entry name" value="PDZ"/>
</dbReference>
<comment type="caution">
    <text evidence="6">The sequence shown here is derived from an EMBL/GenBank/DDBJ whole genome shotgun (WGS) entry which is preliminary data.</text>
</comment>